<dbReference type="GO" id="GO:0005524">
    <property type="term" value="F:ATP binding"/>
    <property type="evidence" value="ECO:0007669"/>
    <property type="project" value="UniProtKB-UniRule"/>
</dbReference>
<comment type="subunit">
    <text evidence="10">Probably a homodimer.</text>
</comment>
<keyword evidence="5 10" id="KW-0548">Nucleotidyltransferase</keyword>
<dbReference type="PIRSF" id="PIRSF004793">
    <property type="entry name" value="UCP004793"/>
    <property type="match status" value="1"/>
</dbReference>
<evidence type="ECO:0000256" key="9">
    <source>
        <dbReference type="ARBA" id="ARBA00023136"/>
    </source>
</evidence>
<gene>
    <name evidence="10" type="primary">dacA</name>
    <name evidence="12" type="ORF">HMPREF1015_03279</name>
</gene>
<sequence>MPFLRNFDNFSILDYLSNIIDILLVWFVIYKILTLIRGTKAVQLLKGIFVIIIVRGFSGVLGFHTLSWMMEQALTWGFLAVIIIFQPELRRALEQLGRGRFFSRRSLAQEDEEQMHLIESMAKAVNYMAKRRIGALISIERETGMTDYIETGIPLNSKVSSELLINIFIPNTPLHDGAVIIQKNQIAAAACYLPLSESPFISKELGTRHRAALGISEVTDSLTIVVSEETGSVSVTKNGELHRDLSAEEFQQLLEKELLLGKSKHGSSTLWSWRGKRKNG</sequence>
<dbReference type="FunFam" id="3.40.1700.10:FF:000002">
    <property type="entry name" value="Diadenylate cyclase"/>
    <property type="match status" value="1"/>
</dbReference>
<keyword evidence="4 10" id="KW-0812">Transmembrane</keyword>
<dbReference type="GO" id="GO:0004016">
    <property type="term" value="F:adenylate cyclase activity"/>
    <property type="evidence" value="ECO:0007669"/>
    <property type="project" value="UniProtKB-UniRule"/>
</dbReference>
<dbReference type="InterPro" id="IPR034701">
    <property type="entry name" value="CdaA"/>
</dbReference>
<dbReference type="HOGENOM" id="CLU_038561_0_1_9"/>
<dbReference type="InterPro" id="IPR045585">
    <property type="entry name" value="CdaA_N"/>
</dbReference>
<comment type="similarity">
    <text evidence="10">Belongs to the adenylate cyclase family. DacA/CdaA subfamily.</text>
</comment>
<evidence type="ECO:0000256" key="5">
    <source>
        <dbReference type="ARBA" id="ARBA00022695"/>
    </source>
</evidence>
<evidence type="ECO:0000256" key="6">
    <source>
        <dbReference type="ARBA" id="ARBA00022741"/>
    </source>
</evidence>
<evidence type="ECO:0000256" key="7">
    <source>
        <dbReference type="ARBA" id="ARBA00022840"/>
    </source>
</evidence>
<protein>
    <recommendedName>
        <fullName evidence="10">Diadenylate cyclase</fullName>
        <shortName evidence="10">DAC</shortName>
        <ecNumber evidence="10">2.7.7.85</ecNumber>
    </recommendedName>
    <alternativeName>
        <fullName evidence="10">Cyclic-di-AMP synthase</fullName>
        <shortName evidence="10">c-di-AMP synthase</shortName>
    </alternativeName>
</protein>
<keyword evidence="7 10" id="KW-0067">ATP-binding</keyword>
<feature type="domain" description="DAC" evidence="11">
    <location>
        <begin position="86"/>
        <end position="247"/>
    </location>
</feature>
<dbReference type="InterPro" id="IPR050338">
    <property type="entry name" value="DisA"/>
</dbReference>
<dbReference type="HAMAP" id="MF_01499">
    <property type="entry name" value="DacA"/>
    <property type="match status" value="1"/>
</dbReference>
<comment type="catalytic activity">
    <reaction evidence="1 10">
        <text>2 ATP = 3',3'-c-di-AMP + 2 diphosphate</text>
        <dbReference type="Rhea" id="RHEA:35655"/>
        <dbReference type="ChEBI" id="CHEBI:30616"/>
        <dbReference type="ChEBI" id="CHEBI:33019"/>
        <dbReference type="ChEBI" id="CHEBI:71500"/>
        <dbReference type="EC" id="2.7.7.85"/>
    </reaction>
</comment>
<comment type="function">
    <text evidence="10">Catalyzes the condensation of 2 ATP molecules into cyclic di-AMP (c-di-AMP), a second messenger used to regulate differing processes in different bacteria.</text>
</comment>
<name>G9QNY0_9BACI</name>
<keyword evidence="6 10" id="KW-0547">Nucleotide-binding</keyword>
<dbReference type="InterPro" id="IPR036888">
    <property type="entry name" value="DNA_integrity_DisA_N_sf"/>
</dbReference>
<dbReference type="AlphaFoldDB" id="G9QNY0"/>
<dbReference type="PANTHER" id="PTHR34185">
    <property type="entry name" value="DIADENYLATE CYCLASE"/>
    <property type="match status" value="1"/>
</dbReference>
<feature type="transmembrane region" description="Helical" evidence="10">
    <location>
        <begin position="12"/>
        <end position="33"/>
    </location>
</feature>
<dbReference type="NCBIfam" id="TIGR00159">
    <property type="entry name" value="diadenylate cyclase CdaA"/>
    <property type="match status" value="1"/>
</dbReference>
<dbReference type="RefSeq" id="WP_003355048.1">
    <property type="nucleotide sequence ID" value="NZ_JH414763.1"/>
</dbReference>
<comment type="caution">
    <text evidence="10">Lacks conserved residue(s) required for the propagation of feature annotation.</text>
</comment>
<dbReference type="EMBL" id="ACWF01000146">
    <property type="protein sequence ID" value="EHL74641.1"/>
    <property type="molecule type" value="Genomic_DNA"/>
</dbReference>
<organism evidence="12 13">
    <name type="scientific">Bacillus smithii 7_3_47FAA</name>
    <dbReference type="NCBI Taxonomy" id="665952"/>
    <lineage>
        <taxon>Bacteria</taxon>
        <taxon>Bacillati</taxon>
        <taxon>Bacillota</taxon>
        <taxon>Bacilli</taxon>
        <taxon>Bacillales</taxon>
        <taxon>Bacillaceae</taxon>
        <taxon>Bacillus</taxon>
    </lineage>
</organism>
<evidence type="ECO:0000256" key="4">
    <source>
        <dbReference type="ARBA" id="ARBA00022692"/>
    </source>
</evidence>
<dbReference type="Gene3D" id="3.40.1700.10">
    <property type="entry name" value="DNA integrity scanning protein, DisA, N-terminal domain"/>
    <property type="match status" value="1"/>
</dbReference>
<dbReference type="Pfam" id="PF02457">
    <property type="entry name" value="DAC"/>
    <property type="match status" value="1"/>
</dbReference>
<keyword evidence="3 10" id="KW-0808">Transferase</keyword>
<feature type="transmembrane region" description="Helical" evidence="10">
    <location>
        <begin position="45"/>
        <end position="67"/>
    </location>
</feature>
<keyword evidence="9 10" id="KW-0472">Membrane</keyword>
<evidence type="ECO:0000256" key="2">
    <source>
        <dbReference type="ARBA" id="ARBA00022475"/>
    </source>
</evidence>
<keyword evidence="2 10" id="KW-1003">Cell membrane</keyword>
<evidence type="ECO:0000259" key="11">
    <source>
        <dbReference type="PROSITE" id="PS51794"/>
    </source>
</evidence>
<dbReference type="InterPro" id="IPR014046">
    <property type="entry name" value="C-di-AMP_synthase"/>
</dbReference>
<dbReference type="Proteomes" id="UP000011747">
    <property type="component" value="Unassembled WGS sequence"/>
</dbReference>
<keyword evidence="13" id="KW-1185">Reference proteome</keyword>
<evidence type="ECO:0000256" key="3">
    <source>
        <dbReference type="ARBA" id="ARBA00022679"/>
    </source>
</evidence>
<comment type="caution">
    <text evidence="12">The sequence shown here is derived from an EMBL/GenBank/DDBJ whole genome shotgun (WGS) entry which is preliminary data.</text>
</comment>
<evidence type="ECO:0000256" key="8">
    <source>
        <dbReference type="ARBA" id="ARBA00022989"/>
    </source>
</evidence>
<evidence type="ECO:0000256" key="1">
    <source>
        <dbReference type="ARBA" id="ARBA00000877"/>
    </source>
</evidence>
<dbReference type="PANTHER" id="PTHR34185:SF1">
    <property type="entry name" value="DIADENYLATE CYCLASE"/>
    <property type="match status" value="1"/>
</dbReference>
<dbReference type="Pfam" id="PF19293">
    <property type="entry name" value="CdaA_N"/>
    <property type="match status" value="1"/>
</dbReference>
<keyword evidence="8 10" id="KW-1133">Transmembrane helix</keyword>
<dbReference type="PROSITE" id="PS51794">
    <property type="entry name" value="DAC"/>
    <property type="match status" value="1"/>
</dbReference>
<dbReference type="SUPFAM" id="SSF143597">
    <property type="entry name" value="YojJ-like"/>
    <property type="match status" value="1"/>
</dbReference>
<evidence type="ECO:0000256" key="10">
    <source>
        <dbReference type="HAMAP-Rule" id="MF_01499"/>
    </source>
</evidence>
<proteinExistence type="inferred from homology"/>
<dbReference type="GO" id="GO:0006171">
    <property type="term" value="P:cAMP biosynthetic process"/>
    <property type="evidence" value="ECO:0007669"/>
    <property type="project" value="InterPro"/>
</dbReference>
<dbReference type="PATRIC" id="fig|665952.3.peg.2852"/>
<evidence type="ECO:0000313" key="12">
    <source>
        <dbReference type="EMBL" id="EHL74641.1"/>
    </source>
</evidence>
<dbReference type="InterPro" id="IPR003390">
    <property type="entry name" value="DNA_integrity_scan_DisA_N"/>
</dbReference>
<reference evidence="12 13" key="1">
    <citation type="submission" date="2011-09" db="EMBL/GenBank/DDBJ databases">
        <title>The Genome Sequence of Bacillus smithii 7_3_47FAA.</title>
        <authorList>
            <consortium name="The Broad Institute Genome Sequencing Platform"/>
            <person name="Earl A."/>
            <person name="Ward D."/>
            <person name="Feldgarden M."/>
            <person name="Gevers D."/>
            <person name="Daigneault M."/>
            <person name="Strauss J."/>
            <person name="Allen-Vercoe E."/>
            <person name="Young S.K."/>
            <person name="Zeng Q."/>
            <person name="Gargeya S."/>
            <person name="Fitzgerald M."/>
            <person name="Haas B."/>
            <person name="Abouelleil A."/>
            <person name="Alvarado L."/>
            <person name="Arachchi H.M."/>
            <person name="Berlin A."/>
            <person name="Brown A."/>
            <person name="Chapman S.B."/>
            <person name="Chen Z."/>
            <person name="Dunbar C."/>
            <person name="Freedman E."/>
            <person name="Gearin G."/>
            <person name="Goldberg J."/>
            <person name="Griggs A."/>
            <person name="Gujja S."/>
            <person name="Heiman D."/>
            <person name="Howarth C."/>
            <person name="Larson L."/>
            <person name="Lui A."/>
            <person name="MacDonald P.J.P."/>
            <person name="Montmayeur A."/>
            <person name="Murphy C."/>
            <person name="Neiman D."/>
            <person name="Pearson M."/>
            <person name="Priest M."/>
            <person name="Roberts A."/>
            <person name="Saif S."/>
            <person name="Shea T."/>
            <person name="Shenoy N."/>
            <person name="Sisk P."/>
            <person name="Stolte C."/>
            <person name="Sykes S."/>
            <person name="Wortman J."/>
            <person name="Nusbaum C."/>
            <person name="Birren B."/>
        </authorList>
    </citation>
    <scope>NUCLEOTIDE SEQUENCE [LARGE SCALE GENOMIC DNA]</scope>
    <source>
        <strain evidence="12 13">7_3_47FAA</strain>
    </source>
</reference>
<dbReference type="EC" id="2.7.7.85" evidence="10"/>
<dbReference type="GO" id="GO:0106408">
    <property type="term" value="F:diadenylate cyclase activity"/>
    <property type="evidence" value="ECO:0007669"/>
    <property type="project" value="UniProtKB-EC"/>
</dbReference>
<evidence type="ECO:0000313" key="13">
    <source>
        <dbReference type="Proteomes" id="UP000011747"/>
    </source>
</evidence>
<accession>G9QNY0</accession>